<accession>A0A8X6HKU7</accession>
<dbReference type="OrthoDB" id="10260794at2759"/>
<comment type="caution">
    <text evidence="2">The sequence shown here is derived from an EMBL/GenBank/DDBJ whole genome shotgun (WGS) entry which is preliminary data.</text>
</comment>
<name>A0A8X6HKU7_TRICU</name>
<dbReference type="AlphaFoldDB" id="A0A8X6HKU7"/>
<gene>
    <name evidence="2" type="ORF">TNCT_657681</name>
</gene>
<keyword evidence="3" id="KW-1185">Reference proteome</keyword>
<evidence type="ECO:0000313" key="2">
    <source>
        <dbReference type="EMBL" id="GFR25742.1"/>
    </source>
</evidence>
<reference evidence="2" key="1">
    <citation type="submission" date="2020-07" db="EMBL/GenBank/DDBJ databases">
        <title>Multicomponent nature underlies the extraordinary mechanical properties of spider dragline silk.</title>
        <authorList>
            <person name="Kono N."/>
            <person name="Nakamura H."/>
            <person name="Mori M."/>
            <person name="Yoshida Y."/>
            <person name="Ohtoshi R."/>
            <person name="Malay A.D."/>
            <person name="Moran D.A.P."/>
            <person name="Tomita M."/>
            <person name="Numata K."/>
            <person name="Arakawa K."/>
        </authorList>
    </citation>
    <scope>NUCLEOTIDE SEQUENCE</scope>
</reference>
<sequence>MKMGQASRERDDQKTMKAKIWKRGRFKSRKSHIDYQTLGNSAFERRPCMEISILKGKPETRTQNRRSLTQREWGMILGTEGESVKFPPPLVTSVKTRMELDTCHPKRTLLM</sequence>
<evidence type="ECO:0000256" key="1">
    <source>
        <dbReference type="SAM" id="MobiDB-lite"/>
    </source>
</evidence>
<dbReference type="Proteomes" id="UP000887116">
    <property type="component" value="Unassembled WGS sequence"/>
</dbReference>
<proteinExistence type="predicted"/>
<protein>
    <submittedName>
        <fullName evidence="2">Uncharacterized protein</fullName>
    </submittedName>
</protein>
<evidence type="ECO:0000313" key="3">
    <source>
        <dbReference type="Proteomes" id="UP000887116"/>
    </source>
</evidence>
<organism evidence="2 3">
    <name type="scientific">Trichonephila clavata</name>
    <name type="common">Joro spider</name>
    <name type="synonym">Nephila clavata</name>
    <dbReference type="NCBI Taxonomy" id="2740835"/>
    <lineage>
        <taxon>Eukaryota</taxon>
        <taxon>Metazoa</taxon>
        <taxon>Ecdysozoa</taxon>
        <taxon>Arthropoda</taxon>
        <taxon>Chelicerata</taxon>
        <taxon>Arachnida</taxon>
        <taxon>Araneae</taxon>
        <taxon>Araneomorphae</taxon>
        <taxon>Entelegynae</taxon>
        <taxon>Araneoidea</taxon>
        <taxon>Nephilidae</taxon>
        <taxon>Trichonephila</taxon>
    </lineage>
</organism>
<feature type="region of interest" description="Disordered" evidence="1">
    <location>
        <begin position="1"/>
        <end position="23"/>
    </location>
</feature>
<dbReference type="EMBL" id="BMAO01018752">
    <property type="protein sequence ID" value="GFR25742.1"/>
    <property type="molecule type" value="Genomic_DNA"/>
</dbReference>